<proteinExistence type="predicted"/>
<dbReference type="AlphaFoldDB" id="A0A4R1N2M3"/>
<dbReference type="InterPro" id="IPR023168">
    <property type="entry name" value="GatB_Yqey_C_2"/>
</dbReference>
<dbReference type="InterPro" id="IPR003789">
    <property type="entry name" value="Asn/Gln_tRNA_amidoTrase-B-like"/>
</dbReference>
<dbReference type="Proteomes" id="UP000294545">
    <property type="component" value="Unassembled WGS sequence"/>
</dbReference>
<dbReference type="PANTHER" id="PTHR28055:SF1">
    <property type="entry name" value="ALTERED INHERITANCE OF MITOCHONDRIA PROTEIN 41, MITOCHONDRIAL"/>
    <property type="match status" value="1"/>
</dbReference>
<protein>
    <recommendedName>
        <fullName evidence="3">GatB/YqeY domain-containing protein</fullName>
    </recommendedName>
</protein>
<name>A0A4R1N2M3_9FIRM</name>
<evidence type="ECO:0008006" key="3">
    <source>
        <dbReference type="Google" id="ProtNLM"/>
    </source>
</evidence>
<sequence>MSLKNTLLNDMKTAMREKDLLRKNTIQLVRSAILQYEKDNQVELDDSQIIDIVASQVKKRKSSIPEYEKAGRDDFVQNLNKEIEILMDYLPKQLSDDEIATAIDDIISKVGAETMKDMGKVMGLATKELAGKADNQKVSMIVKEKLSS</sequence>
<dbReference type="Gene3D" id="1.10.10.410">
    <property type="match status" value="1"/>
</dbReference>
<dbReference type="GO" id="GO:0016884">
    <property type="term" value="F:carbon-nitrogen ligase activity, with glutamine as amido-N-donor"/>
    <property type="evidence" value="ECO:0007669"/>
    <property type="project" value="InterPro"/>
</dbReference>
<comment type="caution">
    <text evidence="1">The sequence shown here is derived from an EMBL/GenBank/DDBJ whole genome shotgun (WGS) entry which is preliminary data.</text>
</comment>
<accession>A0A4R1N2M3</accession>
<dbReference type="InterPro" id="IPR042184">
    <property type="entry name" value="YqeY/Aim41_N"/>
</dbReference>
<dbReference type="Pfam" id="PF09424">
    <property type="entry name" value="YqeY"/>
    <property type="match status" value="1"/>
</dbReference>
<gene>
    <name evidence="1" type="ORF">EDC19_0674</name>
</gene>
<reference evidence="1 2" key="1">
    <citation type="submission" date="2019-03" db="EMBL/GenBank/DDBJ databases">
        <title>Genomic Encyclopedia of Type Strains, Phase IV (KMG-IV): sequencing the most valuable type-strain genomes for metagenomic binning, comparative biology and taxonomic classification.</title>
        <authorList>
            <person name="Goeker M."/>
        </authorList>
    </citation>
    <scope>NUCLEOTIDE SEQUENCE [LARGE SCALE GENOMIC DNA]</scope>
    <source>
        <strain evidence="1 2">DSM 24176</strain>
    </source>
</reference>
<dbReference type="RefSeq" id="WP_132280506.1">
    <property type="nucleotide sequence ID" value="NZ_SMGQ01000011.1"/>
</dbReference>
<dbReference type="Gene3D" id="1.10.1510.10">
    <property type="entry name" value="Uncharacterised protein YqeY/AIM41 PF09424, N-terminal domain"/>
    <property type="match status" value="1"/>
</dbReference>
<evidence type="ECO:0000313" key="1">
    <source>
        <dbReference type="EMBL" id="TCK98254.1"/>
    </source>
</evidence>
<dbReference type="InterPro" id="IPR019004">
    <property type="entry name" value="YqeY/Aim41"/>
</dbReference>
<keyword evidence="2" id="KW-1185">Reference proteome</keyword>
<dbReference type="SUPFAM" id="SSF89095">
    <property type="entry name" value="GatB/YqeY motif"/>
    <property type="match status" value="1"/>
</dbReference>
<dbReference type="PANTHER" id="PTHR28055">
    <property type="entry name" value="ALTERED INHERITANCE OF MITOCHONDRIA PROTEIN 41, MITOCHONDRIAL"/>
    <property type="match status" value="1"/>
</dbReference>
<evidence type="ECO:0000313" key="2">
    <source>
        <dbReference type="Proteomes" id="UP000294545"/>
    </source>
</evidence>
<organism evidence="1 2">
    <name type="scientific">Natranaerovirga hydrolytica</name>
    <dbReference type="NCBI Taxonomy" id="680378"/>
    <lineage>
        <taxon>Bacteria</taxon>
        <taxon>Bacillati</taxon>
        <taxon>Bacillota</taxon>
        <taxon>Clostridia</taxon>
        <taxon>Lachnospirales</taxon>
        <taxon>Natranaerovirgaceae</taxon>
        <taxon>Natranaerovirga</taxon>
    </lineage>
</organism>
<dbReference type="EMBL" id="SMGQ01000011">
    <property type="protein sequence ID" value="TCK98254.1"/>
    <property type="molecule type" value="Genomic_DNA"/>
</dbReference>
<dbReference type="OrthoDB" id="9794041at2"/>